<sequence>MAWMTPAHYVLVELLAWPVPTRCHVQLARGCLVARISCSCYASCFSAFSLDVAPLLPHQKDLRPCHRRQSQRGRCCCCCLHLEVRPHLPSVQWSLRDSFSHLMQASGDVAQYIMSKITSMKLCIRRYNGLHTGFHSSLRIQKVRQHPGDPARPS</sequence>
<feature type="signal peptide" evidence="1">
    <location>
        <begin position="1"/>
        <end position="23"/>
    </location>
</feature>
<dbReference type="EMBL" id="ML976009">
    <property type="protein sequence ID" value="KAF1945507.1"/>
    <property type="molecule type" value="Genomic_DNA"/>
</dbReference>
<accession>A0A6A5T9B1</accession>
<evidence type="ECO:0000313" key="3">
    <source>
        <dbReference type="Proteomes" id="UP000800038"/>
    </source>
</evidence>
<evidence type="ECO:0008006" key="4">
    <source>
        <dbReference type="Google" id="ProtNLM"/>
    </source>
</evidence>
<feature type="chain" id="PRO_5025494850" description="Secreted protein" evidence="1">
    <location>
        <begin position="24"/>
        <end position="154"/>
    </location>
</feature>
<protein>
    <recommendedName>
        <fullName evidence="4">Secreted protein</fullName>
    </recommendedName>
</protein>
<keyword evidence="3" id="KW-1185">Reference proteome</keyword>
<gene>
    <name evidence="2" type="ORF">EJ02DRAFT_46026</name>
</gene>
<proteinExistence type="predicted"/>
<dbReference type="AlphaFoldDB" id="A0A6A5T9B1"/>
<dbReference type="Proteomes" id="UP000800038">
    <property type="component" value="Unassembled WGS sequence"/>
</dbReference>
<evidence type="ECO:0000313" key="2">
    <source>
        <dbReference type="EMBL" id="KAF1945507.1"/>
    </source>
</evidence>
<name>A0A6A5T9B1_9PLEO</name>
<evidence type="ECO:0000256" key="1">
    <source>
        <dbReference type="SAM" id="SignalP"/>
    </source>
</evidence>
<organism evidence="2 3">
    <name type="scientific">Clathrospora elynae</name>
    <dbReference type="NCBI Taxonomy" id="706981"/>
    <lineage>
        <taxon>Eukaryota</taxon>
        <taxon>Fungi</taxon>
        <taxon>Dikarya</taxon>
        <taxon>Ascomycota</taxon>
        <taxon>Pezizomycotina</taxon>
        <taxon>Dothideomycetes</taxon>
        <taxon>Pleosporomycetidae</taxon>
        <taxon>Pleosporales</taxon>
        <taxon>Diademaceae</taxon>
        <taxon>Clathrospora</taxon>
    </lineage>
</organism>
<reference evidence="2" key="1">
    <citation type="journal article" date="2020" name="Stud. Mycol.">
        <title>101 Dothideomycetes genomes: a test case for predicting lifestyles and emergence of pathogens.</title>
        <authorList>
            <person name="Haridas S."/>
            <person name="Albert R."/>
            <person name="Binder M."/>
            <person name="Bloem J."/>
            <person name="Labutti K."/>
            <person name="Salamov A."/>
            <person name="Andreopoulos B."/>
            <person name="Baker S."/>
            <person name="Barry K."/>
            <person name="Bills G."/>
            <person name="Bluhm B."/>
            <person name="Cannon C."/>
            <person name="Castanera R."/>
            <person name="Culley D."/>
            <person name="Daum C."/>
            <person name="Ezra D."/>
            <person name="Gonzalez J."/>
            <person name="Henrissat B."/>
            <person name="Kuo A."/>
            <person name="Liang C."/>
            <person name="Lipzen A."/>
            <person name="Lutzoni F."/>
            <person name="Magnuson J."/>
            <person name="Mondo S."/>
            <person name="Nolan M."/>
            <person name="Ohm R."/>
            <person name="Pangilinan J."/>
            <person name="Park H.-J."/>
            <person name="Ramirez L."/>
            <person name="Alfaro M."/>
            <person name="Sun H."/>
            <person name="Tritt A."/>
            <person name="Yoshinaga Y."/>
            <person name="Zwiers L.-H."/>
            <person name="Turgeon B."/>
            <person name="Goodwin S."/>
            <person name="Spatafora J."/>
            <person name="Crous P."/>
            <person name="Grigoriev I."/>
        </authorList>
    </citation>
    <scope>NUCLEOTIDE SEQUENCE</scope>
    <source>
        <strain evidence="2">CBS 161.51</strain>
    </source>
</reference>
<keyword evidence="1" id="KW-0732">Signal</keyword>